<reference evidence="1" key="1">
    <citation type="journal article" date="2019" name="bioRxiv">
        <title>The Genome of the Zebra Mussel, Dreissena polymorpha: A Resource for Invasive Species Research.</title>
        <authorList>
            <person name="McCartney M.A."/>
            <person name="Auch B."/>
            <person name="Kono T."/>
            <person name="Mallez S."/>
            <person name="Zhang Y."/>
            <person name="Obille A."/>
            <person name="Becker A."/>
            <person name="Abrahante J.E."/>
            <person name="Garbe J."/>
            <person name="Badalamenti J.P."/>
            <person name="Herman A."/>
            <person name="Mangelson H."/>
            <person name="Liachko I."/>
            <person name="Sullivan S."/>
            <person name="Sone E.D."/>
            <person name="Koren S."/>
            <person name="Silverstein K.A.T."/>
            <person name="Beckman K.B."/>
            <person name="Gohl D.M."/>
        </authorList>
    </citation>
    <scope>NUCLEOTIDE SEQUENCE</scope>
    <source>
        <strain evidence="1">Duluth1</strain>
        <tissue evidence="1">Whole animal</tissue>
    </source>
</reference>
<evidence type="ECO:0000313" key="2">
    <source>
        <dbReference type="Proteomes" id="UP000828390"/>
    </source>
</evidence>
<proteinExistence type="predicted"/>
<evidence type="ECO:0000313" key="1">
    <source>
        <dbReference type="EMBL" id="KAH3844172.1"/>
    </source>
</evidence>
<reference evidence="1" key="2">
    <citation type="submission" date="2020-11" db="EMBL/GenBank/DDBJ databases">
        <authorList>
            <person name="McCartney M.A."/>
            <person name="Auch B."/>
            <person name="Kono T."/>
            <person name="Mallez S."/>
            <person name="Becker A."/>
            <person name="Gohl D.M."/>
            <person name="Silverstein K.A.T."/>
            <person name="Koren S."/>
            <person name="Bechman K.B."/>
            <person name="Herman A."/>
            <person name="Abrahante J.E."/>
            <person name="Garbe J."/>
        </authorList>
    </citation>
    <scope>NUCLEOTIDE SEQUENCE</scope>
    <source>
        <strain evidence="1">Duluth1</strain>
        <tissue evidence="1">Whole animal</tissue>
    </source>
</reference>
<sequence length="82" mass="9175">MKSAGCHSDKLPYCSHGAKRYHVTRKLEGTWYILHQGAICGSYVIFDANETPLEKSHTTMGLNLAVQIPRKFLIRVALKVSS</sequence>
<dbReference type="EMBL" id="JAIWYP010000003">
    <property type="protein sequence ID" value="KAH3844172.1"/>
    <property type="molecule type" value="Genomic_DNA"/>
</dbReference>
<name>A0A9D4QVG4_DREPO</name>
<organism evidence="1 2">
    <name type="scientific">Dreissena polymorpha</name>
    <name type="common">Zebra mussel</name>
    <name type="synonym">Mytilus polymorpha</name>
    <dbReference type="NCBI Taxonomy" id="45954"/>
    <lineage>
        <taxon>Eukaryota</taxon>
        <taxon>Metazoa</taxon>
        <taxon>Spiralia</taxon>
        <taxon>Lophotrochozoa</taxon>
        <taxon>Mollusca</taxon>
        <taxon>Bivalvia</taxon>
        <taxon>Autobranchia</taxon>
        <taxon>Heteroconchia</taxon>
        <taxon>Euheterodonta</taxon>
        <taxon>Imparidentia</taxon>
        <taxon>Neoheterodontei</taxon>
        <taxon>Myida</taxon>
        <taxon>Dreissenoidea</taxon>
        <taxon>Dreissenidae</taxon>
        <taxon>Dreissena</taxon>
    </lineage>
</organism>
<accession>A0A9D4QVG4</accession>
<dbReference type="Proteomes" id="UP000828390">
    <property type="component" value="Unassembled WGS sequence"/>
</dbReference>
<dbReference type="AlphaFoldDB" id="A0A9D4QVG4"/>
<keyword evidence="2" id="KW-1185">Reference proteome</keyword>
<protein>
    <submittedName>
        <fullName evidence="1">Uncharacterized protein</fullName>
    </submittedName>
</protein>
<gene>
    <name evidence="1" type="ORF">DPMN_086427</name>
</gene>
<comment type="caution">
    <text evidence="1">The sequence shown here is derived from an EMBL/GenBank/DDBJ whole genome shotgun (WGS) entry which is preliminary data.</text>
</comment>